<proteinExistence type="predicted"/>
<keyword evidence="2" id="KW-0472">Membrane</keyword>
<evidence type="ECO:0000313" key="4">
    <source>
        <dbReference type="Proteomes" id="UP000015104"/>
    </source>
</evidence>
<feature type="transmembrane region" description="Helical" evidence="2">
    <location>
        <begin position="335"/>
        <end position="359"/>
    </location>
</feature>
<evidence type="ECO:0000256" key="2">
    <source>
        <dbReference type="SAM" id="Phobius"/>
    </source>
</evidence>
<reference evidence="4" key="1">
    <citation type="submission" date="2011-08" db="EMBL/GenBank/DDBJ databases">
        <authorList>
            <person name="Rombauts S."/>
        </authorList>
    </citation>
    <scope>NUCLEOTIDE SEQUENCE</scope>
    <source>
        <strain evidence="4">London</strain>
    </source>
</reference>
<protein>
    <submittedName>
        <fullName evidence="3">Uncharacterized protein</fullName>
    </submittedName>
</protein>
<keyword evidence="2" id="KW-1133">Transmembrane helix</keyword>
<dbReference type="AlphaFoldDB" id="T1KXU2"/>
<dbReference type="EnsemblMetazoa" id="tetur26g01380.1">
    <property type="protein sequence ID" value="tetur26g01380.1"/>
    <property type="gene ID" value="tetur26g01380"/>
</dbReference>
<keyword evidence="4" id="KW-1185">Reference proteome</keyword>
<feature type="transmembrane region" description="Helical" evidence="2">
    <location>
        <begin position="371"/>
        <end position="397"/>
    </location>
</feature>
<sequence>MTSVKNVYGLTSSQDNMNFNGLNRLKVNTSTKSIDMITFGDDDDEENKDDDNDVNKNDVNAYQNVLSLHVHPDDDDVIDSLPGDNGNDKDDANEESDDIIGPLTKSNFPGFSRNNYYHSRIHHPYPFTGSSWALSERNCSLSSNALNKIMVNRGASSILSIQKGSIKGNQINDSTHHGSTNSRSKFWCDKISSNANSKVSISNGKDNSVLRLHVSGQSKPKPNEPISIITQEARSLSANRYERLEPIEQSSSSSLSNHSANSNLLQLKSPANGPVDQRTWRQCKNSTEVILVANSRDYSSSIKAKTKSKRKYDQPSRLTPEQQLARYHRQFTCEAVSLIVLIIAVTFLIATPFILVPMVALPGINHDLIRVLLCLSLILSVIFTIIGAFIGNVYWYFDEESSTFRWRLHFGSGPKHYWGTTLFNFTNNQSNQGANVHNQPPKQSHYNSAINNV</sequence>
<accession>T1KXU2</accession>
<feature type="compositionally biased region" description="Acidic residues" evidence="1">
    <location>
        <begin position="40"/>
        <end position="52"/>
    </location>
</feature>
<feature type="region of interest" description="Disordered" evidence="1">
    <location>
        <begin position="72"/>
        <end position="104"/>
    </location>
</feature>
<reference evidence="3" key="2">
    <citation type="submission" date="2015-06" db="UniProtKB">
        <authorList>
            <consortium name="EnsemblMetazoa"/>
        </authorList>
    </citation>
    <scope>IDENTIFICATION</scope>
</reference>
<feature type="compositionally biased region" description="Low complexity" evidence="1">
    <location>
        <begin position="250"/>
        <end position="265"/>
    </location>
</feature>
<dbReference type="HOGENOM" id="CLU_604592_0_0_1"/>
<evidence type="ECO:0000256" key="1">
    <source>
        <dbReference type="SAM" id="MobiDB-lite"/>
    </source>
</evidence>
<keyword evidence="2" id="KW-0812">Transmembrane</keyword>
<name>T1KXU2_TETUR</name>
<dbReference type="EMBL" id="CAEY01000697">
    <property type="status" value="NOT_ANNOTATED_CDS"/>
    <property type="molecule type" value="Genomic_DNA"/>
</dbReference>
<feature type="region of interest" description="Disordered" evidence="1">
    <location>
        <begin position="247"/>
        <end position="278"/>
    </location>
</feature>
<evidence type="ECO:0000313" key="3">
    <source>
        <dbReference type="EnsemblMetazoa" id="tetur26g01380.1"/>
    </source>
</evidence>
<organism evidence="3 4">
    <name type="scientific">Tetranychus urticae</name>
    <name type="common">Two-spotted spider mite</name>
    <dbReference type="NCBI Taxonomy" id="32264"/>
    <lineage>
        <taxon>Eukaryota</taxon>
        <taxon>Metazoa</taxon>
        <taxon>Ecdysozoa</taxon>
        <taxon>Arthropoda</taxon>
        <taxon>Chelicerata</taxon>
        <taxon>Arachnida</taxon>
        <taxon>Acari</taxon>
        <taxon>Acariformes</taxon>
        <taxon>Trombidiformes</taxon>
        <taxon>Prostigmata</taxon>
        <taxon>Eleutherengona</taxon>
        <taxon>Raphignathae</taxon>
        <taxon>Tetranychoidea</taxon>
        <taxon>Tetranychidae</taxon>
        <taxon>Tetranychus</taxon>
    </lineage>
</organism>
<dbReference type="Proteomes" id="UP000015104">
    <property type="component" value="Unassembled WGS sequence"/>
</dbReference>
<feature type="region of interest" description="Disordered" evidence="1">
    <location>
        <begin position="37"/>
        <end position="57"/>
    </location>
</feature>